<evidence type="ECO:0000256" key="12">
    <source>
        <dbReference type="SAM" id="MobiDB-lite"/>
    </source>
</evidence>
<name>A0ABR3YXZ7_9PEZI</name>
<keyword evidence="8" id="KW-0539">Nucleus</keyword>
<comment type="subcellular location">
    <subcellularLocation>
        <location evidence="2">Cytoplasm</location>
    </subcellularLocation>
    <subcellularLocation>
        <location evidence="1">Nucleus</location>
    </subcellularLocation>
</comment>
<evidence type="ECO:0000256" key="9">
    <source>
        <dbReference type="ARBA" id="ARBA00023315"/>
    </source>
</evidence>
<organism evidence="14 15">
    <name type="scientific">Sporothrix stenoceras</name>
    <dbReference type="NCBI Taxonomy" id="5173"/>
    <lineage>
        <taxon>Eukaryota</taxon>
        <taxon>Fungi</taxon>
        <taxon>Dikarya</taxon>
        <taxon>Ascomycota</taxon>
        <taxon>Pezizomycotina</taxon>
        <taxon>Sordariomycetes</taxon>
        <taxon>Sordariomycetidae</taxon>
        <taxon>Ophiostomatales</taxon>
        <taxon>Ophiostomataceae</taxon>
        <taxon>Sporothrix</taxon>
    </lineage>
</organism>
<keyword evidence="15" id="KW-1185">Reference proteome</keyword>
<proteinExistence type="inferred from homology"/>
<dbReference type="EMBL" id="JAWCUI010000042">
    <property type="protein sequence ID" value="KAL1892781.1"/>
    <property type="molecule type" value="Genomic_DNA"/>
</dbReference>
<comment type="catalytic activity">
    <reaction evidence="11">
        <text>N-terminal L-seryl-[histone H4] + acetyl-CoA = N-terminal N(alpha)-acetyl-L-seryl-[histone H4] + CoA + H(+)</text>
        <dbReference type="Rhea" id="RHEA:50596"/>
        <dbReference type="Rhea" id="RHEA-COMP:12740"/>
        <dbReference type="Rhea" id="RHEA-COMP:12743"/>
        <dbReference type="ChEBI" id="CHEBI:15378"/>
        <dbReference type="ChEBI" id="CHEBI:57287"/>
        <dbReference type="ChEBI" id="CHEBI:57288"/>
        <dbReference type="ChEBI" id="CHEBI:64738"/>
        <dbReference type="ChEBI" id="CHEBI:83690"/>
        <dbReference type="EC" id="2.3.1.257"/>
    </reaction>
</comment>
<evidence type="ECO:0000256" key="6">
    <source>
        <dbReference type="ARBA" id="ARBA00022490"/>
    </source>
</evidence>
<dbReference type="GO" id="GO:1990189">
    <property type="term" value="F:protein N-terminal-serine acetyltransferase activity"/>
    <property type="evidence" value="ECO:0007669"/>
    <property type="project" value="UniProtKB-EC"/>
</dbReference>
<feature type="region of interest" description="Disordered" evidence="12">
    <location>
        <begin position="1"/>
        <end position="20"/>
    </location>
</feature>
<dbReference type="Proteomes" id="UP001583186">
    <property type="component" value="Unassembled WGS sequence"/>
</dbReference>
<dbReference type="Pfam" id="PF00583">
    <property type="entry name" value="Acetyltransf_1"/>
    <property type="match status" value="1"/>
</dbReference>
<dbReference type="InterPro" id="IPR000182">
    <property type="entry name" value="GNAT_dom"/>
</dbReference>
<evidence type="ECO:0000256" key="10">
    <source>
        <dbReference type="ARBA" id="ARBA00047821"/>
    </source>
</evidence>
<protein>
    <recommendedName>
        <fullName evidence="5">N-alpha-acetyltransferase 40</fullName>
        <ecNumber evidence="4">2.3.1.257</ecNumber>
    </recommendedName>
</protein>
<evidence type="ECO:0000256" key="8">
    <source>
        <dbReference type="ARBA" id="ARBA00023242"/>
    </source>
</evidence>
<evidence type="ECO:0000256" key="3">
    <source>
        <dbReference type="ARBA" id="ARBA00008870"/>
    </source>
</evidence>
<evidence type="ECO:0000256" key="2">
    <source>
        <dbReference type="ARBA" id="ARBA00004496"/>
    </source>
</evidence>
<gene>
    <name evidence="14" type="primary">NAT4</name>
    <name evidence="14" type="ORF">Sste5346_006864</name>
</gene>
<dbReference type="PANTHER" id="PTHR20531">
    <property type="entry name" value="N-ALPHA-ACETYLTRANSFERASE 40"/>
    <property type="match status" value="1"/>
</dbReference>
<dbReference type="Gene3D" id="3.40.630.30">
    <property type="match status" value="1"/>
</dbReference>
<feature type="domain" description="N-acetyltransferase" evidence="13">
    <location>
        <begin position="121"/>
        <end position="204"/>
    </location>
</feature>
<evidence type="ECO:0000256" key="11">
    <source>
        <dbReference type="ARBA" id="ARBA00049524"/>
    </source>
</evidence>
<accession>A0ABR3YXZ7</accession>
<keyword evidence="6" id="KW-0963">Cytoplasm</keyword>
<sequence length="277" mass="31030">MVAPKRRRAESNPIDTANKKSDADFIKDYLEPKVPEFKPWATSWSRPGVPGCADEVFSITCASPANMDEETLEECFELVEITSSNDYEMSTQKWRPGHKRKEMRSPDLKYIVVRGPQHAMTPKNPKGPVLAFTSLMPAFEEGHAVVYCYEIHISRWLQGDGLGRLLLGYQSIVAHNLGPPVSKVMLTCFLSNYYALGFYKKLGFKVDESAPKTRELRGGKTFVPDYTILSKAVVRKGDTAKEKAAKEKPAEKEQPAQKEKPAEKEGGKTKKRKSSGI</sequence>
<evidence type="ECO:0000313" key="15">
    <source>
        <dbReference type="Proteomes" id="UP001583186"/>
    </source>
</evidence>
<evidence type="ECO:0000256" key="4">
    <source>
        <dbReference type="ARBA" id="ARBA00012950"/>
    </source>
</evidence>
<dbReference type="InterPro" id="IPR039949">
    <property type="entry name" value="NAA40"/>
</dbReference>
<comment type="caution">
    <text evidence="14">The sequence shown here is derived from an EMBL/GenBank/DDBJ whole genome shotgun (WGS) entry which is preliminary data.</text>
</comment>
<dbReference type="InterPro" id="IPR016181">
    <property type="entry name" value="Acyl_CoA_acyltransferase"/>
</dbReference>
<comment type="similarity">
    <text evidence="3">Belongs to the acetyltransferase family. NAA40 subfamily.</text>
</comment>
<dbReference type="SUPFAM" id="SSF55729">
    <property type="entry name" value="Acyl-CoA N-acyltransferases (Nat)"/>
    <property type="match status" value="1"/>
</dbReference>
<keyword evidence="7 14" id="KW-0808">Transferase</keyword>
<evidence type="ECO:0000256" key="1">
    <source>
        <dbReference type="ARBA" id="ARBA00004123"/>
    </source>
</evidence>
<evidence type="ECO:0000256" key="5">
    <source>
        <dbReference type="ARBA" id="ARBA00015043"/>
    </source>
</evidence>
<evidence type="ECO:0000256" key="7">
    <source>
        <dbReference type="ARBA" id="ARBA00022679"/>
    </source>
</evidence>
<comment type="catalytic activity">
    <reaction evidence="10">
        <text>N-terminal L-seryl-[histone H2A] + acetyl-CoA = N-terminal N(alpha)-acetyl-L-seryl-[histone H2A] + CoA + H(+)</text>
        <dbReference type="Rhea" id="RHEA:50600"/>
        <dbReference type="Rhea" id="RHEA-COMP:12742"/>
        <dbReference type="Rhea" id="RHEA-COMP:12744"/>
        <dbReference type="ChEBI" id="CHEBI:15378"/>
        <dbReference type="ChEBI" id="CHEBI:57287"/>
        <dbReference type="ChEBI" id="CHEBI:57288"/>
        <dbReference type="ChEBI" id="CHEBI:64738"/>
        <dbReference type="ChEBI" id="CHEBI:83690"/>
        <dbReference type="EC" id="2.3.1.257"/>
    </reaction>
</comment>
<feature type="region of interest" description="Disordered" evidence="12">
    <location>
        <begin position="237"/>
        <end position="277"/>
    </location>
</feature>
<evidence type="ECO:0000313" key="14">
    <source>
        <dbReference type="EMBL" id="KAL1892781.1"/>
    </source>
</evidence>
<keyword evidence="9 14" id="KW-0012">Acyltransferase</keyword>
<evidence type="ECO:0000259" key="13">
    <source>
        <dbReference type="Pfam" id="PF00583"/>
    </source>
</evidence>
<feature type="compositionally biased region" description="Basic and acidic residues" evidence="12">
    <location>
        <begin position="237"/>
        <end position="268"/>
    </location>
</feature>
<reference evidence="14 15" key="1">
    <citation type="journal article" date="2024" name="IMA Fungus">
        <title>IMA Genome - F19 : A genome assembly and annotation guide to empower mycologists, including annotated draft genome sequences of Ceratocystis pirilliformis, Diaporthe australafricana, Fusarium ophioides, Paecilomyces lecythidis, and Sporothrix stenoceras.</title>
        <authorList>
            <person name="Aylward J."/>
            <person name="Wilson A.M."/>
            <person name="Visagie C.M."/>
            <person name="Spraker J."/>
            <person name="Barnes I."/>
            <person name="Buitendag C."/>
            <person name="Ceriani C."/>
            <person name="Del Mar Angel L."/>
            <person name="du Plessis D."/>
            <person name="Fuchs T."/>
            <person name="Gasser K."/>
            <person name="Kramer D."/>
            <person name="Li W."/>
            <person name="Munsamy K."/>
            <person name="Piso A."/>
            <person name="Price J.L."/>
            <person name="Sonnekus B."/>
            <person name="Thomas C."/>
            <person name="van der Nest A."/>
            <person name="van Dijk A."/>
            <person name="van Heerden A."/>
            <person name="van Vuuren N."/>
            <person name="Yilmaz N."/>
            <person name="Duong T.A."/>
            <person name="van der Merwe N.A."/>
            <person name="Wingfield M.J."/>
            <person name="Wingfield B.D."/>
        </authorList>
    </citation>
    <scope>NUCLEOTIDE SEQUENCE [LARGE SCALE GENOMIC DNA]</scope>
    <source>
        <strain evidence="14 15">CMW 5346</strain>
    </source>
</reference>
<dbReference type="PANTHER" id="PTHR20531:SF1">
    <property type="entry name" value="N-ALPHA-ACETYLTRANSFERASE 40"/>
    <property type="match status" value="1"/>
</dbReference>
<dbReference type="EC" id="2.3.1.257" evidence="4"/>